<feature type="coiled-coil region" evidence="1">
    <location>
        <begin position="176"/>
        <end position="203"/>
    </location>
</feature>
<reference evidence="4" key="1">
    <citation type="journal article" date="2019" name="Int. J. Syst. Evol. Microbiol.">
        <title>The Global Catalogue of Microorganisms (GCM) 10K type strain sequencing project: providing services to taxonomists for standard genome sequencing and annotation.</title>
        <authorList>
            <consortium name="The Broad Institute Genomics Platform"/>
            <consortium name="The Broad Institute Genome Sequencing Center for Infectious Disease"/>
            <person name="Wu L."/>
            <person name="Ma J."/>
        </authorList>
    </citation>
    <scope>NUCLEOTIDE SEQUENCE [LARGE SCALE GENOMIC DNA]</scope>
    <source>
        <strain evidence="4">CCM 8604</strain>
    </source>
</reference>
<feature type="compositionally biased region" description="Polar residues" evidence="2">
    <location>
        <begin position="62"/>
        <end position="87"/>
    </location>
</feature>
<sequence length="305" mass="33193">MADAYNYDPDAQFDDTEDVDDSTGDAQVTHLAETSSHTVAPAAIPGVEDAQAAAAETHGASADTTAANLPSIEQKNTSESQDTARNTSKSDESEESPVSPQTQAAINAFIPNAEDAENPVSSTEDQFTTAYDIIDQIDTLVAQAPRYLFGRGQVRVNHDELRDLLDELKSVLPVQLERASTLMREAERRLENAQSQSDAIVNNAQAKAATIIKDANDRARFLAGQENVVSLATEQARTILNNAQDKANTLTKGANDYTVESMKALDEKIIELRHSISSGLQVLQERQRLAEQDIPRLTPEDFPQN</sequence>
<dbReference type="Proteomes" id="UP001597036">
    <property type="component" value="Unassembled WGS sequence"/>
</dbReference>
<keyword evidence="1" id="KW-0175">Coiled coil</keyword>
<gene>
    <name evidence="3" type="ORF">ACFQY8_01500</name>
</gene>
<evidence type="ECO:0008006" key="5">
    <source>
        <dbReference type="Google" id="ProtNLM"/>
    </source>
</evidence>
<evidence type="ECO:0000313" key="3">
    <source>
        <dbReference type="EMBL" id="MFD0704429.1"/>
    </source>
</evidence>
<proteinExistence type="predicted"/>
<organism evidence="3 4">
    <name type="scientific">Alloscardovia venturai</name>
    <dbReference type="NCBI Taxonomy" id="1769421"/>
    <lineage>
        <taxon>Bacteria</taxon>
        <taxon>Bacillati</taxon>
        <taxon>Actinomycetota</taxon>
        <taxon>Actinomycetes</taxon>
        <taxon>Bifidobacteriales</taxon>
        <taxon>Bifidobacteriaceae</taxon>
        <taxon>Alloscardovia</taxon>
    </lineage>
</organism>
<accession>A0ABW2Y4G6</accession>
<name>A0ABW2Y4G6_9BIFI</name>
<dbReference type="EMBL" id="JBHTHQ010000011">
    <property type="protein sequence ID" value="MFD0704429.1"/>
    <property type="molecule type" value="Genomic_DNA"/>
</dbReference>
<feature type="region of interest" description="Disordered" evidence="2">
    <location>
        <begin position="1"/>
        <end position="101"/>
    </location>
</feature>
<feature type="compositionally biased region" description="Acidic residues" evidence="2">
    <location>
        <begin position="11"/>
        <end position="23"/>
    </location>
</feature>
<keyword evidence="4" id="KW-1185">Reference proteome</keyword>
<protein>
    <recommendedName>
        <fullName evidence="5">Cell division protein</fullName>
    </recommendedName>
</protein>
<comment type="caution">
    <text evidence="3">The sequence shown here is derived from an EMBL/GenBank/DDBJ whole genome shotgun (WGS) entry which is preliminary data.</text>
</comment>
<evidence type="ECO:0000256" key="1">
    <source>
        <dbReference type="SAM" id="Coils"/>
    </source>
</evidence>
<evidence type="ECO:0000256" key="2">
    <source>
        <dbReference type="SAM" id="MobiDB-lite"/>
    </source>
</evidence>
<dbReference type="RefSeq" id="WP_377937923.1">
    <property type="nucleotide sequence ID" value="NZ_JBHTHQ010000011.1"/>
</dbReference>
<evidence type="ECO:0000313" key="4">
    <source>
        <dbReference type="Proteomes" id="UP001597036"/>
    </source>
</evidence>